<evidence type="ECO:0000256" key="1">
    <source>
        <dbReference type="SAM" id="MobiDB-lite"/>
    </source>
</evidence>
<gene>
    <name evidence="2" type="ORF">ALC62_05423</name>
</gene>
<dbReference type="Proteomes" id="UP000078542">
    <property type="component" value="Unassembled WGS sequence"/>
</dbReference>
<feature type="non-terminal residue" evidence="2">
    <location>
        <position position="1"/>
    </location>
</feature>
<sequence>RRGRCKDTRFPSVCKREGERGHWDGPIRLGSSSRVARAGDSMPHGSIRSSTIASGLIRATIRRQPVARDRTRFHLEDYGSPGRTGCRRSDTPWDPSSIRSQELINRTSGVFRLPHF</sequence>
<accession>A0A195CT80</accession>
<feature type="region of interest" description="Disordered" evidence="1">
    <location>
        <begin position="73"/>
        <end position="97"/>
    </location>
</feature>
<evidence type="ECO:0000313" key="3">
    <source>
        <dbReference type="Proteomes" id="UP000078542"/>
    </source>
</evidence>
<evidence type="ECO:0000313" key="2">
    <source>
        <dbReference type="EMBL" id="KYN03727.1"/>
    </source>
</evidence>
<protein>
    <submittedName>
        <fullName evidence="2">Uncharacterized protein</fullName>
    </submittedName>
</protein>
<dbReference type="EMBL" id="KQ977305">
    <property type="protein sequence ID" value="KYN03727.1"/>
    <property type="molecule type" value="Genomic_DNA"/>
</dbReference>
<organism evidence="2 3">
    <name type="scientific">Cyphomyrmex costatus</name>
    <dbReference type="NCBI Taxonomy" id="456900"/>
    <lineage>
        <taxon>Eukaryota</taxon>
        <taxon>Metazoa</taxon>
        <taxon>Ecdysozoa</taxon>
        <taxon>Arthropoda</taxon>
        <taxon>Hexapoda</taxon>
        <taxon>Insecta</taxon>
        <taxon>Pterygota</taxon>
        <taxon>Neoptera</taxon>
        <taxon>Endopterygota</taxon>
        <taxon>Hymenoptera</taxon>
        <taxon>Apocrita</taxon>
        <taxon>Aculeata</taxon>
        <taxon>Formicoidea</taxon>
        <taxon>Formicidae</taxon>
        <taxon>Myrmicinae</taxon>
        <taxon>Cyphomyrmex</taxon>
    </lineage>
</organism>
<dbReference type="AlphaFoldDB" id="A0A195CT80"/>
<name>A0A195CT80_9HYME</name>
<reference evidence="2 3" key="1">
    <citation type="submission" date="2016-03" db="EMBL/GenBank/DDBJ databases">
        <title>Cyphomyrmex costatus WGS genome.</title>
        <authorList>
            <person name="Nygaard S."/>
            <person name="Hu H."/>
            <person name="Boomsma J."/>
            <person name="Zhang G."/>
        </authorList>
    </citation>
    <scope>NUCLEOTIDE SEQUENCE [LARGE SCALE GENOMIC DNA]</scope>
    <source>
        <strain evidence="2">MS0001</strain>
        <tissue evidence="2">Whole body</tissue>
    </source>
</reference>
<keyword evidence="3" id="KW-1185">Reference proteome</keyword>
<proteinExistence type="predicted"/>